<keyword evidence="3" id="KW-1185">Reference proteome</keyword>
<evidence type="ECO:0000313" key="3">
    <source>
        <dbReference type="Proteomes" id="UP001165082"/>
    </source>
</evidence>
<dbReference type="InterPro" id="IPR037171">
    <property type="entry name" value="NagB/RpiA_transferase-like"/>
</dbReference>
<comment type="caution">
    <text evidence="2">The sequence shown here is derived from an EMBL/GenBank/DDBJ whole genome shotgun (WGS) entry which is preliminary data.</text>
</comment>
<dbReference type="PANTHER" id="PTHR11054:SF0">
    <property type="entry name" value="6-PHOSPHOGLUCONOLACTONASE"/>
    <property type="match status" value="1"/>
</dbReference>
<proteinExistence type="predicted"/>
<organism evidence="2 3">
    <name type="scientific">Triparma retinervis</name>
    <dbReference type="NCBI Taxonomy" id="2557542"/>
    <lineage>
        <taxon>Eukaryota</taxon>
        <taxon>Sar</taxon>
        <taxon>Stramenopiles</taxon>
        <taxon>Ochrophyta</taxon>
        <taxon>Bolidophyceae</taxon>
        <taxon>Parmales</taxon>
        <taxon>Triparmaceae</taxon>
        <taxon>Triparma</taxon>
    </lineage>
</organism>
<reference evidence="2" key="1">
    <citation type="submission" date="2022-07" db="EMBL/GenBank/DDBJ databases">
        <title>Genome analysis of Parmales, a sister group of diatoms, reveals the evolutionary specialization of diatoms from phago-mixotrophs to photoautotrophs.</title>
        <authorList>
            <person name="Ban H."/>
            <person name="Sato S."/>
            <person name="Yoshikawa S."/>
            <person name="Kazumasa Y."/>
            <person name="Nakamura Y."/>
            <person name="Ichinomiya M."/>
            <person name="Saitoh K."/>
            <person name="Sato N."/>
            <person name="Blanc-Mathieu R."/>
            <person name="Endo H."/>
            <person name="Kuwata A."/>
            <person name="Ogata H."/>
        </authorList>
    </citation>
    <scope>NUCLEOTIDE SEQUENCE</scope>
</reference>
<dbReference type="SUPFAM" id="SSF100950">
    <property type="entry name" value="NagB/RpiA/CoA transferase-like"/>
    <property type="match status" value="1"/>
</dbReference>
<protein>
    <recommendedName>
        <fullName evidence="1">Glucosamine/galactosamine-6-phosphate isomerase domain-containing protein</fullName>
    </recommendedName>
</protein>
<dbReference type="GO" id="GO:0005975">
    <property type="term" value="P:carbohydrate metabolic process"/>
    <property type="evidence" value="ECO:0007669"/>
    <property type="project" value="InterPro"/>
</dbReference>
<feature type="domain" description="Glucosamine/galactosamine-6-phosphate isomerase" evidence="1">
    <location>
        <begin position="3"/>
        <end position="217"/>
    </location>
</feature>
<dbReference type="Gene3D" id="3.40.50.1360">
    <property type="match status" value="1"/>
</dbReference>
<dbReference type="Pfam" id="PF01182">
    <property type="entry name" value="Glucosamine_iso"/>
    <property type="match status" value="1"/>
</dbReference>
<dbReference type="InterPro" id="IPR039104">
    <property type="entry name" value="6PGL"/>
</dbReference>
<dbReference type="OrthoDB" id="432544at2759"/>
<name>A0A9W7ECT8_9STRA</name>
<evidence type="ECO:0000313" key="2">
    <source>
        <dbReference type="EMBL" id="GMH74177.1"/>
    </source>
</evidence>
<dbReference type="AlphaFoldDB" id="A0A9W7ECT8"/>
<dbReference type="InterPro" id="IPR006148">
    <property type="entry name" value="Glc/Gal-6P_isomerase"/>
</dbReference>
<dbReference type="PANTHER" id="PTHR11054">
    <property type="entry name" value="6-PHOSPHOGLUCONOLACTONASE"/>
    <property type="match status" value="1"/>
</dbReference>
<evidence type="ECO:0000259" key="1">
    <source>
        <dbReference type="Pfam" id="PF01182"/>
    </source>
</evidence>
<sequence>VSSVASKLSSEVATAAKRAINEKGVFNLAIPGGSILKMLESTSSDISWTSNTRIVYVNHKAVANDDINLSTHAKAKAGFLGAWIENGCSVLTMDGTSDAHGEATSYRGKLEALDLPLNKGGFPVFDMMLIGVGDDGHVGSLYPGREEVLNERDWVLPVSMKSPGSITLSLPLMTAAKKVIVAAGGTSEKYPLGKSAGMKRAIEGAETLSSFPAAGLRGKATWIIDEAAGSELSDMYK</sequence>
<dbReference type="Proteomes" id="UP001165082">
    <property type="component" value="Unassembled WGS sequence"/>
</dbReference>
<dbReference type="EMBL" id="BRXZ01001564">
    <property type="protein sequence ID" value="GMH74177.1"/>
    <property type="molecule type" value="Genomic_DNA"/>
</dbReference>
<gene>
    <name evidence="2" type="ORF">TrRE_jg5766</name>
</gene>
<accession>A0A9W7ECT8</accession>
<feature type="non-terminal residue" evidence="2">
    <location>
        <position position="1"/>
    </location>
</feature>